<dbReference type="SUPFAM" id="SSF55653">
    <property type="entry name" value="Ribosomal protein L9 C-domain"/>
    <property type="match status" value="1"/>
</dbReference>
<organism evidence="9 12">
    <name type="scientific">Helicobacter muridarum</name>
    <dbReference type="NCBI Taxonomy" id="216"/>
    <lineage>
        <taxon>Bacteria</taxon>
        <taxon>Pseudomonadati</taxon>
        <taxon>Campylobacterota</taxon>
        <taxon>Epsilonproteobacteria</taxon>
        <taxon>Campylobacterales</taxon>
        <taxon>Helicobacteraceae</taxon>
        <taxon>Helicobacter</taxon>
    </lineage>
</organism>
<evidence type="ECO:0000313" key="9">
    <source>
        <dbReference type="EMBL" id="STQ85532.1"/>
    </source>
</evidence>
<dbReference type="OrthoDB" id="9788336at2"/>
<evidence type="ECO:0000256" key="2">
    <source>
        <dbReference type="ARBA" id="ARBA00022730"/>
    </source>
</evidence>
<dbReference type="PANTHER" id="PTHR21368">
    <property type="entry name" value="50S RIBOSOMAL PROTEIN L9"/>
    <property type="match status" value="1"/>
</dbReference>
<comment type="function">
    <text evidence="7">Binds to the 23S rRNA.</text>
</comment>
<dbReference type="InterPro" id="IPR020069">
    <property type="entry name" value="Ribosomal_bL9_C"/>
</dbReference>
<keyword evidence="5 7" id="KW-0687">Ribonucleoprotein</keyword>
<keyword evidence="12" id="KW-1185">Reference proteome</keyword>
<evidence type="ECO:0000313" key="10">
    <source>
        <dbReference type="EMBL" id="TLD98582.1"/>
    </source>
</evidence>
<evidence type="ECO:0000256" key="4">
    <source>
        <dbReference type="ARBA" id="ARBA00022980"/>
    </source>
</evidence>
<dbReference type="SUPFAM" id="SSF55658">
    <property type="entry name" value="L9 N-domain-like"/>
    <property type="match status" value="1"/>
</dbReference>
<evidence type="ECO:0000313" key="12">
    <source>
        <dbReference type="Proteomes" id="UP000255139"/>
    </source>
</evidence>
<evidence type="ECO:0000256" key="7">
    <source>
        <dbReference type="HAMAP-Rule" id="MF_00503"/>
    </source>
</evidence>
<evidence type="ECO:0000259" key="8">
    <source>
        <dbReference type="PROSITE" id="PS00651"/>
    </source>
</evidence>
<dbReference type="Pfam" id="PF01281">
    <property type="entry name" value="Ribosomal_L9_N"/>
    <property type="match status" value="1"/>
</dbReference>
<dbReference type="HAMAP" id="MF_00503">
    <property type="entry name" value="Ribosomal_bL9"/>
    <property type="match status" value="1"/>
</dbReference>
<dbReference type="GO" id="GO:1990904">
    <property type="term" value="C:ribonucleoprotein complex"/>
    <property type="evidence" value="ECO:0007669"/>
    <property type="project" value="UniProtKB-KW"/>
</dbReference>
<dbReference type="InterPro" id="IPR020594">
    <property type="entry name" value="Ribosomal_bL9_bac/chp"/>
</dbReference>
<sequence>MQVLLIQDVAKLGKAGEIKEVKDGYAENFLISKGLAKLATKEVINKYNAEQRKKAETKALEIAQAKQLQESLSRIELQIAKKVGANNNLFGSLTKDEVSSELEKQHKITIDKKLFELPQIKTLGAFNANVKLGHGLQASLKLKVIAKDS</sequence>
<dbReference type="InterPro" id="IPR036791">
    <property type="entry name" value="Ribosomal_bL9_C_sf"/>
</dbReference>
<keyword evidence="2 7" id="KW-0699">rRNA-binding</keyword>
<gene>
    <name evidence="7 9" type="primary">rplI</name>
    <name evidence="10" type="ORF">LS73_008630</name>
    <name evidence="9" type="ORF">NCTC12714_00317</name>
</gene>
<evidence type="ECO:0000256" key="3">
    <source>
        <dbReference type="ARBA" id="ARBA00022884"/>
    </source>
</evidence>
<evidence type="ECO:0000256" key="6">
    <source>
        <dbReference type="ARBA" id="ARBA00035292"/>
    </source>
</evidence>
<dbReference type="InterPro" id="IPR036935">
    <property type="entry name" value="Ribosomal_bL9_N_sf"/>
</dbReference>
<proteinExistence type="inferred from homology"/>
<reference evidence="10 11" key="1">
    <citation type="journal article" date="2014" name="Genome Announc.">
        <title>Draft genome sequences of eight enterohepatic helicobacter species isolated from both laboratory and wild rodents.</title>
        <authorList>
            <person name="Sheh A."/>
            <person name="Shen Z."/>
            <person name="Fox J.G."/>
        </authorList>
    </citation>
    <scope>NUCLEOTIDE SEQUENCE [LARGE SCALE GENOMIC DNA]</scope>
    <source>
        <strain evidence="10 11">ST1</strain>
    </source>
</reference>
<dbReference type="Gene3D" id="3.40.5.10">
    <property type="entry name" value="Ribosomal protein L9, N-terminal domain"/>
    <property type="match status" value="1"/>
</dbReference>
<dbReference type="Pfam" id="PF03948">
    <property type="entry name" value="Ribosomal_L9_C"/>
    <property type="match status" value="1"/>
</dbReference>
<dbReference type="RefSeq" id="WP_034559486.1">
    <property type="nucleotide sequence ID" value="NZ_FZML01000018.1"/>
</dbReference>
<keyword evidence="4 7" id="KW-0689">Ribosomal protein</keyword>
<dbReference type="InterPro" id="IPR020070">
    <property type="entry name" value="Ribosomal_bL9_N"/>
</dbReference>
<evidence type="ECO:0000313" key="11">
    <source>
        <dbReference type="Proteomes" id="UP000029922"/>
    </source>
</evidence>
<reference evidence="9 12" key="2">
    <citation type="submission" date="2018-06" db="EMBL/GenBank/DDBJ databases">
        <authorList>
            <consortium name="Pathogen Informatics"/>
            <person name="Doyle S."/>
        </authorList>
    </citation>
    <scope>NUCLEOTIDE SEQUENCE [LARGE SCALE GENOMIC DNA]</scope>
    <source>
        <strain evidence="9 12">NCTC12714</strain>
    </source>
</reference>
<dbReference type="Proteomes" id="UP000255139">
    <property type="component" value="Unassembled WGS sequence"/>
</dbReference>
<evidence type="ECO:0000256" key="1">
    <source>
        <dbReference type="ARBA" id="ARBA00010605"/>
    </source>
</evidence>
<feature type="domain" description="Ribosomal protein L9" evidence="8">
    <location>
        <begin position="13"/>
        <end position="40"/>
    </location>
</feature>
<dbReference type="Proteomes" id="UP000029922">
    <property type="component" value="Unassembled WGS sequence"/>
</dbReference>
<dbReference type="GO" id="GO:0005840">
    <property type="term" value="C:ribosome"/>
    <property type="evidence" value="ECO:0007669"/>
    <property type="project" value="UniProtKB-KW"/>
</dbReference>
<dbReference type="EMBL" id="JRPD02000027">
    <property type="protein sequence ID" value="TLD98582.1"/>
    <property type="molecule type" value="Genomic_DNA"/>
</dbReference>
<comment type="similarity">
    <text evidence="1 7">Belongs to the bacterial ribosomal protein bL9 family.</text>
</comment>
<name>A0A099TY01_9HELI</name>
<dbReference type="AlphaFoldDB" id="A0A099TY01"/>
<dbReference type="EMBL" id="UGJE01000002">
    <property type="protein sequence ID" value="STQ85532.1"/>
    <property type="molecule type" value="Genomic_DNA"/>
</dbReference>
<dbReference type="Gene3D" id="3.10.430.100">
    <property type="entry name" value="Ribosomal protein L9, C-terminal domain"/>
    <property type="match status" value="1"/>
</dbReference>
<dbReference type="PROSITE" id="PS00651">
    <property type="entry name" value="RIBOSOMAL_L9"/>
    <property type="match status" value="1"/>
</dbReference>
<evidence type="ECO:0000256" key="5">
    <source>
        <dbReference type="ARBA" id="ARBA00023274"/>
    </source>
</evidence>
<dbReference type="GO" id="GO:0003735">
    <property type="term" value="F:structural constituent of ribosome"/>
    <property type="evidence" value="ECO:0007669"/>
    <property type="project" value="InterPro"/>
</dbReference>
<dbReference type="GO" id="GO:0019843">
    <property type="term" value="F:rRNA binding"/>
    <property type="evidence" value="ECO:0007669"/>
    <property type="project" value="UniProtKB-UniRule"/>
</dbReference>
<dbReference type="GO" id="GO:0006412">
    <property type="term" value="P:translation"/>
    <property type="evidence" value="ECO:0007669"/>
    <property type="project" value="UniProtKB-UniRule"/>
</dbReference>
<dbReference type="NCBIfam" id="TIGR00158">
    <property type="entry name" value="L9"/>
    <property type="match status" value="1"/>
</dbReference>
<protein>
    <recommendedName>
        <fullName evidence="6 7">Large ribosomal subunit protein bL9</fullName>
    </recommendedName>
</protein>
<dbReference type="InterPro" id="IPR009027">
    <property type="entry name" value="Ribosomal_bL9/RNase_H1_N"/>
</dbReference>
<keyword evidence="3 7" id="KW-0694">RNA-binding</keyword>
<accession>A0A099TY01</accession>
<dbReference type="STRING" id="216.LS73_09725"/>
<dbReference type="InterPro" id="IPR000244">
    <property type="entry name" value="Ribosomal_bL9"/>
</dbReference>